<evidence type="ECO:0000313" key="1">
    <source>
        <dbReference type="EMBL" id="KAK2959099.1"/>
    </source>
</evidence>
<dbReference type="EMBL" id="JARBJD010000032">
    <property type="protein sequence ID" value="KAK2959099.1"/>
    <property type="molecule type" value="Genomic_DNA"/>
</dbReference>
<dbReference type="SUPFAM" id="SSF48371">
    <property type="entry name" value="ARM repeat"/>
    <property type="match status" value="2"/>
</dbReference>
<comment type="caution">
    <text evidence="1">The sequence shown here is derived from an EMBL/GenBank/DDBJ whole genome shotgun (WGS) entry which is preliminary data.</text>
</comment>
<evidence type="ECO:0000313" key="2">
    <source>
        <dbReference type="Proteomes" id="UP001281761"/>
    </source>
</evidence>
<dbReference type="PANTHER" id="PTHR10957">
    <property type="entry name" value="RAP1 GTPASE-GDP DISSOCIATION STIMULATOR 1"/>
    <property type="match status" value="1"/>
</dbReference>
<dbReference type="InterPro" id="IPR011989">
    <property type="entry name" value="ARM-like"/>
</dbReference>
<dbReference type="InterPro" id="IPR016024">
    <property type="entry name" value="ARM-type_fold"/>
</dbReference>
<proteinExistence type="predicted"/>
<reference evidence="1 2" key="1">
    <citation type="journal article" date="2022" name="bioRxiv">
        <title>Genomics of Preaxostyla Flagellates Illuminates Evolutionary Transitions and the Path Towards Mitochondrial Loss.</title>
        <authorList>
            <person name="Novak L.V.F."/>
            <person name="Treitli S.C."/>
            <person name="Pyrih J."/>
            <person name="Halakuc P."/>
            <person name="Pipaliya S.V."/>
            <person name="Vacek V."/>
            <person name="Brzon O."/>
            <person name="Soukal P."/>
            <person name="Eme L."/>
            <person name="Dacks J.B."/>
            <person name="Karnkowska A."/>
            <person name="Elias M."/>
            <person name="Hampl V."/>
        </authorList>
    </citation>
    <scope>NUCLEOTIDE SEQUENCE [LARGE SCALE GENOMIC DNA]</scope>
    <source>
        <strain evidence="1">NAU3</strain>
        <tissue evidence="1">Gut</tissue>
    </source>
</reference>
<gene>
    <name evidence="1" type="ORF">BLNAU_5894</name>
</gene>
<protein>
    <recommendedName>
        <fullName evidence="3">Armadillo repeat-containing protein 8</fullName>
    </recommendedName>
</protein>
<dbReference type="InterPro" id="IPR040144">
    <property type="entry name" value="RAP1GDS1"/>
</dbReference>
<evidence type="ECO:0008006" key="3">
    <source>
        <dbReference type="Google" id="ProtNLM"/>
    </source>
</evidence>
<dbReference type="Proteomes" id="UP001281761">
    <property type="component" value="Unassembled WGS sequence"/>
</dbReference>
<keyword evidence="2" id="KW-1185">Reference proteome</keyword>
<name>A0ABQ9Y5W2_9EUKA</name>
<dbReference type="Gene3D" id="1.25.10.10">
    <property type="entry name" value="Leucine-rich Repeat Variant"/>
    <property type="match status" value="2"/>
</dbReference>
<organism evidence="1 2">
    <name type="scientific">Blattamonas nauphoetae</name>
    <dbReference type="NCBI Taxonomy" id="2049346"/>
    <lineage>
        <taxon>Eukaryota</taxon>
        <taxon>Metamonada</taxon>
        <taxon>Preaxostyla</taxon>
        <taxon>Oxymonadida</taxon>
        <taxon>Blattamonas</taxon>
    </lineage>
</organism>
<sequence>MSGSIFEASTAIEQVVGNLKICLSRRDFPNLAFKCKCLISRYDNPLVVAYSEELDDEELIRLVLTIFQETDDSQIVSHLGDVIFILARRPKNLRKIVESNTLGILMEKFAKQDPSRVNFVTQILAIIITLLEYEDIRELAADAKIIESILPKLNNFIPDKKFIVNCLKIFNLLTSSEMLLERLFTSGAIPEIVRAMNNYGAEAEVCFEGCSVLNVMLDQPQAQQFLLENSITPVFARILNKHATDSKVPLPLCHALRKLIPFRRVRIEADQTTIAADLIRTITKHQTGNLTIVQYAFMTLVIMSTSAECRDNCRKACVDQCIVNCIERYSYNSAVVRDGCVALAALIYNNDLIERFEATGMAKSLNKAVKTLGDEDHKTTLRVLASAYKEASMNEKCIPSLVQHNSATSLLSLLNYQYSDKTIVALCLTALAKISANPGSHDQFERANAALVIPTVMSRFMEKNWMIVRSCALIMKNLSQSPRWKVLLASKGGYKQVLRAMVYYLKNCKAIILACLETIHQISSQEKVQSALKDERVMKALNVIEQRFHRKSRTIATLATESMNFISTKEVYSPDEESLLLPPLPAVEE</sequence>
<accession>A0ABQ9Y5W2</accession>